<gene>
    <name evidence="1" type="ORF">M4L89_12130</name>
</gene>
<protein>
    <submittedName>
        <fullName evidence="1">Uncharacterized protein</fullName>
    </submittedName>
</protein>
<reference evidence="1" key="1">
    <citation type="submission" date="2022-05" db="EMBL/GenBank/DDBJ databases">
        <title>Comparative genomics of Staphylococcus equorum isolates.</title>
        <authorList>
            <person name="Luelf R.H."/>
        </authorList>
    </citation>
    <scope>NUCLEOTIDE SEQUENCE</scope>
    <source>
        <strain evidence="1">TMW 2.2497</strain>
    </source>
</reference>
<dbReference type="EMBL" id="JAMBQA010000008">
    <property type="protein sequence ID" value="MDG0846975.1"/>
    <property type="molecule type" value="Genomic_DNA"/>
</dbReference>
<sequence length="150" mass="17357">MGNYTDLLNEFGEEKLGVMLTNSAGEIGNAIDSNSLLMAYNEIKDENDDLNHLDVMTNDEEFFELLNASKKDIAFMVAFGEYNPHDEYVTLNGYENIVSFNESQYNMMLKDDASDIMKTYFENLNNNEVEFIEGIYEPTREILLEYHWEG</sequence>
<organism evidence="1 2">
    <name type="scientific">Staphylococcus equorum</name>
    <dbReference type="NCBI Taxonomy" id="246432"/>
    <lineage>
        <taxon>Bacteria</taxon>
        <taxon>Bacillati</taxon>
        <taxon>Bacillota</taxon>
        <taxon>Bacilli</taxon>
        <taxon>Bacillales</taxon>
        <taxon>Staphylococcaceae</taxon>
        <taxon>Staphylococcus</taxon>
    </lineage>
</organism>
<dbReference type="AlphaFoldDB" id="A0A9X4L557"/>
<dbReference type="Proteomes" id="UP001152422">
    <property type="component" value="Unassembled WGS sequence"/>
</dbReference>
<comment type="caution">
    <text evidence="1">The sequence shown here is derived from an EMBL/GenBank/DDBJ whole genome shotgun (WGS) entry which is preliminary data.</text>
</comment>
<evidence type="ECO:0000313" key="1">
    <source>
        <dbReference type="EMBL" id="MDG0846975.1"/>
    </source>
</evidence>
<evidence type="ECO:0000313" key="2">
    <source>
        <dbReference type="Proteomes" id="UP001152422"/>
    </source>
</evidence>
<proteinExistence type="predicted"/>
<name>A0A9X4L557_9STAP</name>
<accession>A0A9X4L557</accession>
<keyword evidence="2" id="KW-1185">Reference proteome</keyword>
<dbReference type="RefSeq" id="WP_107518083.1">
    <property type="nucleotide sequence ID" value="NZ_JAMBPY010000008.1"/>
</dbReference>